<organism evidence="1 2">
    <name type="scientific">Discostella pseudostelligera</name>
    <dbReference type="NCBI Taxonomy" id="259834"/>
    <lineage>
        <taxon>Eukaryota</taxon>
        <taxon>Sar</taxon>
        <taxon>Stramenopiles</taxon>
        <taxon>Ochrophyta</taxon>
        <taxon>Bacillariophyta</taxon>
        <taxon>Coscinodiscophyceae</taxon>
        <taxon>Thalassiosirophycidae</taxon>
        <taxon>Stephanodiscales</taxon>
        <taxon>Stephanodiscaceae</taxon>
        <taxon>Discostella</taxon>
    </lineage>
</organism>
<name>A0ABD3MZU7_9STRA</name>
<evidence type="ECO:0000313" key="2">
    <source>
        <dbReference type="Proteomes" id="UP001530293"/>
    </source>
</evidence>
<reference evidence="1 2" key="1">
    <citation type="submission" date="2024-10" db="EMBL/GenBank/DDBJ databases">
        <title>Updated reference genomes for cyclostephanoid diatoms.</title>
        <authorList>
            <person name="Roberts W.R."/>
            <person name="Alverson A.J."/>
        </authorList>
    </citation>
    <scope>NUCLEOTIDE SEQUENCE [LARGE SCALE GENOMIC DNA]</scope>
    <source>
        <strain evidence="1 2">AJA232-27</strain>
    </source>
</reference>
<sequence>MMPNVIWASILAKVMERTEVKLGDFDRDAFEEYMKGNKQDLPMKLGFPAKGCASRILPKGATGIHITKPMHDDNNGVISLSFWTSLTESDSDVELVFLINGKEVSIGATRLRWILFMGYLPHATRSVDEKRPAKKPRLHHSSFVKPEVEYLATHILSNLPSEKGGGDDWSLEFVNSANGLRDDFEIVPIEPKNKYNTVAGSYRGGLHSEPLCLQFQPNSFNDNLLLGHRDGSISMLDIRSRDVLFAHNSGLSKPGVSSFGSAASIRPLKRDNNLVVAKGSFGTCRLLDIRKLSNNIDSSRHRHSTVFELSLPNHILHKTKSTRCTGLAVDPDESIAVAPFAGQNGDIHFAVWDICSTGRLLRTLNLNDSLGKRSSDTSGKNAAYCELSDVVTYGYEMIWFKTNLSISNTVAGAAPLMGGSIHHIKF</sequence>
<dbReference type="InterPro" id="IPR036322">
    <property type="entry name" value="WD40_repeat_dom_sf"/>
</dbReference>
<gene>
    <name evidence="1" type="ORF">ACHAWU_008823</name>
</gene>
<comment type="caution">
    <text evidence="1">The sequence shown here is derived from an EMBL/GenBank/DDBJ whole genome shotgun (WGS) entry which is preliminary data.</text>
</comment>
<dbReference type="InterPro" id="IPR015943">
    <property type="entry name" value="WD40/YVTN_repeat-like_dom_sf"/>
</dbReference>
<dbReference type="Gene3D" id="2.130.10.10">
    <property type="entry name" value="YVTN repeat-like/Quinoprotein amine dehydrogenase"/>
    <property type="match status" value="1"/>
</dbReference>
<dbReference type="EMBL" id="JALLBG020000055">
    <property type="protein sequence ID" value="KAL3769414.1"/>
    <property type="molecule type" value="Genomic_DNA"/>
</dbReference>
<protein>
    <submittedName>
        <fullName evidence="1">Uncharacterized protein</fullName>
    </submittedName>
</protein>
<dbReference type="AlphaFoldDB" id="A0ABD3MZU7"/>
<dbReference type="SUPFAM" id="SSF50978">
    <property type="entry name" value="WD40 repeat-like"/>
    <property type="match status" value="1"/>
</dbReference>
<dbReference type="Proteomes" id="UP001530293">
    <property type="component" value="Unassembled WGS sequence"/>
</dbReference>
<evidence type="ECO:0000313" key="1">
    <source>
        <dbReference type="EMBL" id="KAL3769414.1"/>
    </source>
</evidence>
<proteinExistence type="predicted"/>
<keyword evidence="2" id="KW-1185">Reference proteome</keyword>
<accession>A0ABD3MZU7</accession>